<evidence type="ECO:0000256" key="2">
    <source>
        <dbReference type="SAM" id="MobiDB-lite"/>
    </source>
</evidence>
<dbReference type="OMA" id="HMRKALH"/>
<dbReference type="GO" id="GO:0000390">
    <property type="term" value="P:spliceosomal complex disassembly"/>
    <property type="evidence" value="ECO:0000318"/>
    <property type="project" value="GO_Central"/>
</dbReference>
<dbReference type="PANTHER" id="PTHR23329">
    <property type="entry name" value="TUFTELIN-INTERACTING PROTEIN 11-RELATED"/>
    <property type="match status" value="1"/>
</dbReference>
<reference evidence="4 6" key="1">
    <citation type="journal article" date="2012" name="Nat. Biotechnol.">
        <title>Reference genome sequence of the model plant Setaria.</title>
        <authorList>
            <person name="Bennetzen J.L."/>
            <person name="Schmutz J."/>
            <person name="Wang H."/>
            <person name="Percifield R."/>
            <person name="Hawkins J."/>
            <person name="Pontaroli A.C."/>
            <person name="Estep M."/>
            <person name="Feng L."/>
            <person name="Vaughn J.N."/>
            <person name="Grimwood J."/>
            <person name="Jenkins J."/>
            <person name="Barry K."/>
            <person name="Lindquist E."/>
            <person name="Hellsten U."/>
            <person name="Deshpande S."/>
            <person name="Wang X."/>
            <person name="Wu X."/>
            <person name="Mitros T."/>
            <person name="Triplett J."/>
            <person name="Yang X."/>
            <person name="Ye C.Y."/>
            <person name="Mauro-Herrera M."/>
            <person name="Wang L."/>
            <person name="Li P."/>
            <person name="Sharma M."/>
            <person name="Sharma R."/>
            <person name="Ronald P.C."/>
            <person name="Panaud O."/>
            <person name="Kellogg E.A."/>
            <person name="Brutnell T.P."/>
            <person name="Doust A.N."/>
            <person name="Tuskan G.A."/>
            <person name="Rokhsar D."/>
            <person name="Devos K.M."/>
        </authorList>
    </citation>
    <scope>NUCLEOTIDE SEQUENCE [LARGE SCALE GENOMIC DNA]</scope>
    <source>
        <strain evidence="6">cv. Yugu1</strain>
        <strain evidence="4">Yugu1</strain>
    </source>
</reference>
<dbReference type="STRING" id="4555.K3YE49"/>
<comment type="similarity">
    <text evidence="1">Belongs to the TFP11/STIP family.</text>
</comment>
<protein>
    <recommendedName>
        <fullName evidence="3">G-patch domain-containing protein</fullName>
    </recommendedName>
</protein>
<dbReference type="Pfam" id="PF07842">
    <property type="entry name" value="GCFC"/>
    <property type="match status" value="1"/>
</dbReference>
<dbReference type="OrthoDB" id="585373at2759"/>
<reference evidence="5" key="3">
    <citation type="submission" date="2018-08" db="UniProtKB">
        <authorList>
            <consortium name="EnsemblPlants"/>
        </authorList>
    </citation>
    <scope>IDENTIFICATION</scope>
    <source>
        <strain evidence="5">Yugu1</strain>
    </source>
</reference>
<dbReference type="EMBL" id="CM003534">
    <property type="protein sequence ID" value="RCV34495.1"/>
    <property type="molecule type" value="Genomic_DNA"/>
</dbReference>
<accession>K3YE49</accession>
<feature type="domain" description="G-patch" evidence="3">
    <location>
        <begin position="109"/>
        <end position="155"/>
    </location>
</feature>
<feature type="compositionally biased region" description="Polar residues" evidence="2">
    <location>
        <begin position="81"/>
        <end position="99"/>
    </location>
</feature>
<dbReference type="InterPro" id="IPR000467">
    <property type="entry name" value="G_patch_dom"/>
</dbReference>
<sequence length="613" mass="67058">MDADERRYATHGRDAGDNCRWARARWGTGGYSASAHRADVPGRYGADYGRPPQKRPLGSGDLPKHVHFVSATGSAAVPSGDSRNPASSSSWDPARQATSPAPAPGSLASNTVVAKMMKRMNYKEGTGLGRHGQGIVAPIEVIPRPKNAGLGTAEGSITGWADDEPPPSAENWPKWDEAGGAKKRKRDLVFDVKILATPPEERAAEAVAWVHKALARASRWSSGGQGEPCYGEEAAAAAISKAIARVQEASASGALTTGELIREFTALKEQCPREYTTYRLADAARAIAAPLLRRAVFRQWEPLSDPSRGQEAVLELKGTLLDDGSAASPYAALVDDVVVGPALASAAETWDARDPEPMVRFLETWGDALPLPAIQRVLEQVVMPKLSAAVESWEPLWEPVPCHVWVRPWIPLLGRWLEPLYATVRGKLGRELQGWHAARASAARDMVLPWKDAFGPAAWGEFVGGHVVPYLRRGLRAVRVTPPEQDDGGFRGMMRWAPSVVSASDMARLLEEEEFFGKWQDALCRWLWAARPTVAEAMAWHEGWKRFLTPELLADERVRVPIEAGLEKISRAAQGLEIYRPPGRGQHAREVYSCRYRSRGRAGVGCGRNRRQQ</sequence>
<dbReference type="EnsemblPlants" id="KQK98044">
    <property type="protein sequence ID" value="KQK98044"/>
    <property type="gene ID" value="SETIT_012509mg"/>
</dbReference>
<evidence type="ECO:0000259" key="3">
    <source>
        <dbReference type="PROSITE" id="PS50174"/>
    </source>
</evidence>
<dbReference type="PROSITE" id="PS50174">
    <property type="entry name" value="G_PATCH"/>
    <property type="match status" value="1"/>
</dbReference>
<dbReference type="HOGENOM" id="CLU_445797_0_0_1"/>
<feature type="region of interest" description="Disordered" evidence="2">
    <location>
        <begin position="30"/>
        <end position="108"/>
    </location>
</feature>
<dbReference type="Proteomes" id="UP000004995">
    <property type="component" value="Unassembled WGS sequence"/>
</dbReference>
<proteinExistence type="inferred from homology"/>
<name>K3YE49_SETIT</name>
<dbReference type="Gramene" id="KQK98044">
    <property type="protein sequence ID" value="KQK98044"/>
    <property type="gene ID" value="SETIT_012509mg"/>
</dbReference>
<dbReference type="EMBL" id="AGNK02004427">
    <property type="status" value="NOT_ANNOTATED_CDS"/>
    <property type="molecule type" value="Genomic_DNA"/>
</dbReference>
<dbReference type="InterPro" id="IPR022783">
    <property type="entry name" value="GCFC_dom"/>
</dbReference>
<keyword evidence="6" id="KW-1185">Reference proteome</keyword>
<evidence type="ECO:0000256" key="1">
    <source>
        <dbReference type="ARBA" id="ARBA00010900"/>
    </source>
</evidence>
<dbReference type="AlphaFoldDB" id="K3YE49"/>
<gene>
    <name evidence="5" type="primary">LOC101774673</name>
    <name evidence="4" type="ORF">SETIT_7G163700v2</name>
</gene>
<dbReference type="SMART" id="SM00443">
    <property type="entry name" value="G_patch"/>
    <property type="match status" value="1"/>
</dbReference>
<reference evidence="4" key="2">
    <citation type="submission" date="2015-07" db="EMBL/GenBank/DDBJ databases">
        <authorList>
            <person name="Noorani M."/>
        </authorList>
    </citation>
    <scope>NUCLEOTIDE SEQUENCE</scope>
    <source>
        <strain evidence="4">Yugu1</strain>
    </source>
</reference>
<evidence type="ECO:0000313" key="4">
    <source>
        <dbReference type="EMBL" id="RCV34495.1"/>
    </source>
</evidence>
<dbReference type="InterPro" id="IPR045211">
    <property type="entry name" value="TFP11/STIP/Ntr1"/>
</dbReference>
<dbReference type="GO" id="GO:0071008">
    <property type="term" value="C:U2-type post-mRNA release spliceosomal complex"/>
    <property type="evidence" value="ECO:0000318"/>
    <property type="project" value="GO_Central"/>
</dbReference>
<dbReference type="eggNOG" id="KOG2184">
    <property type="taxonomic scope" value="Eukaryota"/>
</dbReference>
<dbReference type="GO" id="GO:0003676">
    <property type="term" value="F:nucleic acid binding"/>
    <property type="evidence" value="ECO:0007669"/>
    <property type="project" value="InterPro"/>
</dbReference>
<evidence type="ECO:0000313" key="6">
    <source>
        <dbReference type="Proteomes" id="UP000004995"/>
    </source>
</evidence>
<organism evidence="4">
    <name type="scientific">Setaria italica</name>
    <name type="common">Foxtail millet</name>
    <name type="synonym">Panicum italicum</name>
    <dbReference type="NCBI Taxonomy" id="4555"/>
    <lineage>
        <taxon>Eukaryota</taxon>
        <taxon>Viridiplantae</taxon>
        <taxon>Streptophyta</taxon>
        <taxon>Embryophyta</taxon>
        <taxon>Tracheophyta</taxon>
        <taxon>Spermatophyta</taxon>
        <taxon>Magnoliopsida</taxon>
        <taxon>Liliopsida</taxon>
        <taxon>Poales</taxon>
        <taxon>Poaceae</taxon>
        <taxon>PACMAD clade</taxon>
        <taxon>Panicoideae</taxon>
        <taxon>Panicodae</taxon>
        <taxon>Paniceae</taxon>
        <taxon>Cenchrinae</taxon>
        <taxon>Setaria</taxon>
    </lineage>
</organism>
<dbReference type="Pfam" id="PF01585">
    <property type="entry name" value="G-patch"/>
    <property type="match status" value="1"/>
</dbReference>
<dbReference type="PANTHER" id="PTHR23329:SF16">
    <property type="entry name" value="G-PATCH DOMAIN-CONTAINING PROTEIN"/>
    <property type="match status" value="1"/>
</dbReference>
<evidence type="ECO:0000313" key="5">
    <source>
        <dbReference type="EnsemblPlants" id="KQK98044"/>
    </source>
</evidence>